<accession>F7YXB1</accession>
<protein>
    <submittedName>
        <fullName evidence="9">Aminotransferase class V</fullName>
    </submittedName>
</protein>
<keyword evidence="10" id="KW-1185">Reference proteome</keyword>
<dbReference type="NCBIfam" id="NF002806">
    <property type="entry name" value="PRK02948.1"/>
    <property type="match status" value="1"/>
</dbReference>
<dbReference type="EMBL" id="CP002351">
    <property type="protein sequence ID" value="AEH51478.1"/>
    <property type="molecule type" value="Genomic_DNA"/>
</dbReference>
<keyword evidence="5" id="KW-0408">Iron</keyword>
<dbReference type="PANTHER" id="PTHR11601:SF50">
    <property type="entry name" value="CYSTEINE DESULFURASE ISCS 2-RELATED"/>
    <property type="match status" value="1"/>
</dbReference>
<keyword evidence="4" id="KW-0663">Pyridoxal phosphate</keyword>
<dbReference type="InterPro" id="IPR015424">
    <property type="entry name" value="PyrdxlP-dep_Trfase"/>
</dbReference>
<dbReference type="InterPro" id="IPR000192">
    <property type="entry name" value="Aminotrans_V_dom"/>
</dbReference>
<dbReference type="eggNOG" id="COG1104">
    <property type="taxonomic scope" value="Bacteria"/>
</dbReference>
<evidence type="ECO:0000256" key="1">
    <source>
        <dbReference type="ARBA" id="ARBA00001933"/>
    </source>
</evidence>
<dbReference type="Proteomes" id="UP000006804">
    <property type="component" value="Chromosome"/>
</dbReference>
<evidence type="ECO:0000256" key="6">
    <source>
        <dbReference type="ARBA" id="ARBA00023014"/>
    </source>
</evidence>
<dbReference type="GO" id="GO:0008483">
    <property type="term" value="F:transaminase activity"/>
    <property type="evidence" value="ECO:0007669"/>
    <property type="project" value="UniProtKB-KW"/>
</dbReference>
<sequence length="383" mass="42346">MKEVYLDNSSTTKALDEVIEAMVNALKVCYGNPSSLHRKGIEAEKIVLDAREKIAKALQVKPSEIYFTSGGTESNNLAIKGVAYAKRKQGNHLITSQIEHPSVLEVFKQLENEGFKVTYIPVDKEGHVDLEQLEKSITPETILVSIMYVNNEVGSIQPMEEIVKIVSRHENITLHVDAVQAFGKIPLLPSLKGIDLLSISAHKIYGPKGIGALFIREKTKIVPLFNGGGQEKGIRPGTENVPGIAGFSAAVEVVFKNFEEWTLRMRNLKNHLRNRILTEIDGTVLNGPKDGAPHILNISFLGVKSEVLLHTLEVHGIYVSSGSACLSKKGQKSHVLLAMKKKDEEIDGAIRFSLSPFLTFEDIDYTVEVLKKEVAQLRKYAGR</sequence>
<evidence type="ECO:0000256" key="7">
    <source>
        <dbReference type="RuleBase" id="RU004504"/>
    </source>
</evidence>
<evidence type="ECO:0000256" key="5">
    <source>
        <dbReference type="ARBA" id="ARBA00023004"/>
    </source>
</evidence>
<evidence type="ECO:0000256" key="2">
    <source>
        <dbReference type="ARBA" id="ARBA00006490"/>
    </source>
</evidence>
<organism evidence="9 10">
    <name type="scientific">Pseudothermotoga thermarum DSM 5069</name>
    <dbReference type="NCBI Taxonomy" id="688269"/>
    <lineage>
        <taxon>Bacteria</taxon>
        <taxon>Thermotogati</taxon>
        <taxon>Thermotogota</taxon>
        <taxon>Thermotogae</taxon>
        <taxon>Thermotogales</taxon>
        <taxon>Thermotogaceae</taxon>
        <taxon>Pseudothermotoga</taxon>
    </lineage>
</organism>
<dbReference type="InterPro" id="IPR015422">
    <property type="entry name" value="PyrdxlP-dep_Trfase_small"/>
</dbReference>
<dbReference type="FunFam" id="3.40.640.10:FF:000084">
    <property type="entry name" value="IscS-like cysteine desulfurase"/>
    <property type="match status" value="1"/>
</dbReference>
<keyword evidence="9" id="KW-0808">Transferase</keyword>
<dbReference type="KEGG" id="tta:Theth_1418"/>
<evidence type="ECO:0000256" key="4">
    <source>
        <dbReference type="ARBA" id="ARBA00022898"/>
    </source>
</evidence>
<dbReference type="Gene3D" id="3.90.1150.10">
    <property type="entry name" value="Aspartate Aminotransferase, domain 1"/>
    <property type="match status" value="1"/>
</dbReference>
<dbReference type="PIRSF" id="PIRSF005572">
    <property type="entry name" value="NifS"/>
    <property type="match status" value="1"/>
</dbReference>
<proteinExistence type="inferred from homology"/>
<dbReference type="InterPro" id="IPR016454">
    <property type="entry name" value="Cysteine_dSase"/>
</dbReference>
<feature type="domain" description="Aminotransferase class V" evidence="8">
    <location>
        <begin position="4"/>
        <end position="365"/>
    </location>
</feature>
<dbReference type="InterPro" id="IPR015421">
    <property type="entry name" value="PyrdxlP-dep_Trfase_major"/>
</dbReference>
<dbReference type="AlphaFoldDB" id="F7YXB1"/>
<evidence type="ECO:0000259" key="8">
    <source>
        <dbReference type="Pfam" id="PF00266"/>
    </source>
</evidence>
<dbReference type="Gene3D" id="1.10.260.50">
    <property type="match status" value="1"/>
</dbReference>
<comment type="similarity">
    <text evidence="2">Belongs to the class-V pyridoxal-phosphate-dependent aminotransferase family. NifS/IscS subfamily.</text>
</comment>
<dbReference type="GO" id="GO:0031071">
    <property type="term" value="F:cysteine desulfurase activity"/>
    <property type="evidence" value="ECO:0007669"/>
    <property type="project" value="UniProtKB-ARBA"/>
</dbReference>
<name>F7YXB1_9THEM</name>
<dbReference type="Pfam" id="PF00266">
    <property type="entry name" value="Aminotran_5"/>
    <property type="match status" value="1"/>
</dbReference>
<comment type="cofactor">
    <cofactor evidence="1 7">
        <name>pyridoxal 5'-phosphate</name>
        <dbReference type="ChEBI" id="CHEBI:597326"/>
    </cofactor>
</comment>
<dbReference type="PANTHER" id="PTHR11601">
    <property type="entry name" value="CYSTEINE DESULFURYLASE FAMILY MEMBER"/>
    <property type="match status" value="1"/>
</dbReference>
<dbReference type="GO" id="GO:0046872">
    <property type="term" value="F:metal ion binding"/>
    <property type="evidence" value="ECO:0007669"/>
    <property type="project" value="UniProtKB-KW"/>
</dbReference>
<dbReference type="InterPro" id="IPR020578">
    <property type="entry name" value="Aminotrans_V_PyrdxlP_BS"/>
</dbReference>
<keyword evidence="3" id="KW-0479">Metal-binding</keyword>
<dbReference type="GO" id="GO:0051536">
    <property type="term" value="F:iron-sulfur cluster binding"/>
    <property type="evidence" value="ECO:0007669"/>
    <property type="project" value="UniProtKB-KW"/>
</dbReference>
<evidence type="ECO:0000313" key="10">
    <source>
        <dbReference type="Proteomes" id="UP000006804"/>
    </source>
</evidence>
<dbReference type="PATRIC" id="fig|688269.3.peg.1465"/>
<keyword evidence="6" id="KW-0411">Iron-sulfur</keyword>
<dbReference type="OrthoDB" id="9808002at2"/>
<evidence type="ECO:0000256" key="3">
    <source>
        <dbReference type="ARBA" id="ARBA00022723"/>
    </source>
</evidence>
<dbReference type="SUPFAM" id="SSF53383">
    <property type="entry name" value="PLP-dependent transferases"/>
    <property type="match status" value="1"/>
</dbReference>
<keyword evidence="9" id="KW-0032">Aminotransferase</keyword>
<reference evidence="9 10" key="1">
    <citation type="submission" date="2010-11" db="EMBL/GenBank/DDBJ databases">
        <title>The complete genome of Thermotoga thermarum DSM 5069.</title>
        <authorList>
            <consortium name="US DOE Joint Genome Institute (JGI-PGF)"/>
            <person name="Lucas S."/>
            <person name="Copeland A."/>
            <person name="Lapidus A."/>
            <person name="Bruce D."/>
            <person name="Goodwin L."/>
            <person name="Pitluck S."/>
            <person name="Kyrpides N."/>
            <person name="Mavromatis K."/>
            <person name="Ivanova N."/>
            <person name="Zeytun A."/>
            <person name="Brettin T."/>
            <person name="Detter J.C."/>
            <person name="Tapia R."/>
            <person name="Han C."/>
            <person name="Land M."/>
            <person name="Hauser L."/>
            <person name="Markowitz V."/>
            <person name="Cheng J.-F."/>
            <person name="Hugenholtz P."/>
            <person name="Woyke T."/>
            <person name="Wu D."/>
            <person name="Spring S."/>
            <person name="Schroeder M."/>
            <person name="Brambilla E."/>
            <person name="Klenk H.-P."/>
            <person name="Eisen J.A."/>
        </authorList>
    </citation>
    <scope>NUCLEOTIDE SEQUENCE [LARGE SCALE GENOMIC DNA]</scope>
    <source>
        <strain evidence="9 10">DSM 5069</strain>
    </source>
</reference>
<dbReference type="PROSITE" id="PS00595">
    <property type="entry name" value="AA_TRANSFER_CLASS_5"/>
    <property type="match status" value="1"/>
</dbReference>
<dbReference type="RefSeq" id="WP_013932692.1">
    <property type="nucleotide sequence ID" value="NC_015707.1"/>
</dbReference>
<gene>
    <name evidence="9" type="ORF">Theth_1418</name>
</gene>
<evidence type="ECO:0000313" key="9">
    <source>
        <dbReference type="EMBL" id="AEH51478.1"/>
    </source>
</evidence>
<dbReference type="Gene3D" id="3.40.640.10">
    <property type="entry name" value="Type I PLP-dependent aspartate aminotransferase-like (Major domain)"/>
    <property type="match status" value="1"/>
</dbReference>
<dbReference type="STRING" id="688269.Theth_1418"/>
<dbReference type="HOGENOM" id="CLU_003433_0_0_0"/>